<protein>
    <submittedName>
        <fullName evidence="2">Uncharacterized protein</fullName>
    </submittedName>
</protein>
<feature type="non-terminal residue" evidence="2">
    <location>
        <position position="1"/>
    </location>
</feature>
<gene>
    <name evidence="2" type="ORF">KB874_04340</name>
</gene>
<sequence>PTNLPIRPSPPRWRPVVRLSAAGEGLFTVHSKHPQVLFTGKTHGAVIFLSSNCFYYTIFLIVRKNMSSAARIGQADAG</sequence>
<dbReference type="Proteomes" id="UP000681356">
    <property type="component" value="Unassembled WGS sequence"/>
</dbReference>
<keyword evidence="3" id="KW-1185">Reference proteome</keyword>
<accession>A0A8J7WCV9</accession>
<reference evidence="2" key="1">
    <citation type="submission" date="2021-04" db="EMBL/GenBank/DDBJ databases">
        <authorList>
            <person name="Yoon J."/>
        </authorList>
    </citation>
    <scope>NUCLEOTIDE SEQUENCE</scope>
    <source>
        <strain evidence="2">KMU-90</strain>
    </source>
</reference>
<dbReference type="EMBL" id="JAGTUU010000002">
    <property type="protein sequence ID" value="MBS0123351.1"/>
    <property type="molecule type" value="Genomic_DNA"/>
</dbReference>
<organism evidence="2 3">
    <name type="scientific">Thetidibacter halocola</name>
    <dbReference type="NCBI Taxonomy" id="2827239"/>
    <lineage>
        <taxon>Bacteria</taxon>
        <taxon>Pseudomonadati</taxon>
        <taxon>Pseudomonadota</taxon>
        <taxon>Alphaproteobacteria</taxon>
        <taxon>Rhodobacterales</taxon>
        <taxon>Roseobacteraceae</taxon>
        <taxon>Thetidibacter</taxon>
    </lineage>
</organism>
<evidence type="ECO:0000313" key="3">
    <source>
        <dbReference type="Proteomes" id="UP000681356"/>
    </source>
</evidence>
<keyword evidence="1" id="KW-1133">Transmembrane helix</keyword>
<proteinExistence type="predicted"/>
<keyword evidence="1" id="KW-0812">Transmembrane</keyword>
<comment type="caution">
    <text evidence="2">The sequence shown here is derived from an EMBL/GenBank/DDBJ whole genome shotgun (WGS) entry which is preliminary data.</text>
</comment>
<feature type="transmembrane region" description="Helical" evidence="1">
    <location>
        <begin position="44"/>
        <end position="62"/>
    </location>
</feature>
<evidence type="ECO:0000313" key="2">
    <source>
        <dbReference type="EMBL" id="MBS0123351.1"/>
    </source>
</evidence>
<dbReference type="AlphaFoldDB" id="A0A8J7WCV9"/>
<evidence type="ECO:0000256" key="1">
    <source>
        <dbReference type="SAM" id="Phobius"/>
    </source>
</evidence>
<keyword evidence="1" id="KW-0472">Membrane</keyword>
<name>A0A8J7WCV9_9RHOB</name>
<dbReference type="RefSeq" id="WP_212535335.1">
    <property type="nucleotide sequence ID" value="NZ_JAGTUU010000002.1"/>
</dbReference>